<sequence>MATTPTAVTVELSPEAREKVNWFMQRTLQSLSTQAGEKVKLICGNSITEHVLQELRDATLSWTFNTEPLTMDPSRMFYYKENLDITDLVPRDSGVYACVVSWGADDTVKENLTLGVFSLEVETESPSRYVFEHEPAKMDCHSLTLGELFPDAVRYWLFNGTHTSALPVTKASNKTYDVIQSVNRSMTGVWECQVLQQKTERVWATAWHLPGEFRVYDHLPGEFRGFRHLPGEVRELRHLPGEVRELRHLPGEVRELGHLPGELRGLEHLPGEFRVFGQSAWYNVSVQDPPSNIDRTFRFFQENWYTVVIISSVILILFVLLFCYSAYRLKNIQDEVDEKFQDERKLWEETIFKHGWNGVIEVDKMIPRSAPNAGKDGLPQDGQGEGGEGGGGGGMDEDNKRRSQTEFSLGDGGDSVNKATQTDSEMESENGEEGDNRNDVTTNAIYSHLRRNWNPGRNDYEVKRYVHGERWDSAKSGVGFLGDGNENKQLSTKRYGSKKAVKFGKNILSQHKDANLAPATREDMFAWLHKNSSLTRVKGWSLNLKTYLVPQTGERVTTLNINRNSAASEEEGLRCSTAKRNERSKVMAKSHALRSHDERQMTSSENFDLTLSPKYEADQRHTGSRGPFTDIKKFWEKEQNVVREKTYKAGEHEAGTSRNFMQFRDGQDGDLHVGDVGHVGLTPKSIASFSRKGGRKSLPGKSKAANNSQKSGEMPWRRWLDSKLPRRAGYPARSNIPWLRPNSGVVYTALPQTEEYFK</sequence>
<feature type="transmembrane region" description="Helical" evidence="2">
    <location>
        <begin position="304"/>
        <end position="324"/>
    </location>
</feature>
<dbReference type="PROSITE" id="PS50835">
    <property type="entry name" value="IG_LIKE"/>
    <property type="match status" value="1"/>
</dbReference>
<protein>
    <recommendedName>
        <fullName evidence="3">Ig-like domain-containing protein</fullName>
    </recommendedName>
</protein>
<keyword evidence="2" id="KW-0472">Membrane</keyword>
<proteinExistence type="predicted"/>
<feature type="domain" description="Ig-like" evidence="3">
    <location>
        <begin position="14"/>
        <end position="115"/>
    </location>
</feature>
<dbReference type="InterPro" id="IPR003599">
    <property type="entry name" value="Ig_sub"/>
</dbReference>
<dbReference type="SMART" id="SM00409">
    <property type="entry name" value="IG"/>
    <property type="match status" value="2"/>
</dbReference>
<name>A0A433T4H2_ELYCH</name>
<dbReference type="SUPFAM" id="SSF48726">
    <property type="entry name" value="Immunoglobulin"/>
    <property type="match status" value="1"/>
</dbReference>
<comment type="caution">
    <text evidence="4">The sequence shown here is derived from an EMBL/GenBank/DDBJ whole genome shotgun (WGS) entry which is preliminary data.</text>
</comment>
<evidence type="ECO:0000313" key="4">
    <source>
        <dbReference type="EMBL" id="RUS76448.1"/>
    </source>
</evidence>
<dbReference type="Proteomes" id="UP000271974">
    <property type="component" value="Unassembled WGS sequence"/>
</dbReference>
<keyword evidence="5" id="KW-1185">Reference proteome</keyword>
<evidence type="ECO:0000256" key="2">
    <source>
        <dbReference type="SAM" id="Phobius"/>
    </source>
</evidence>
<keyword evidence="2" id="KW-1133">Transmembrane helix</keyword>
<accession>A0A433T4H2</accession>
<evidence type="ECO:0000313" key="5">
    <source>
        <dbReference type="Proteomes" id="UP000271974"/>
    </source>
</evidence>
<dbReference type="InterPro" id="IPR013783">
    <property type="entry name" value="Ig-like_fold"/>
</dbReference>
<gene>
    <name evidence="4" type="ORF">EGW08_015789</name>
</gene>
<dbReference type="Gene3D" id="2.60.40.10">
    <property type="entry name" value="Immunoglobulins"/>
    <property type="match status" value="1"/>
</dbReference>
<organism evidence="4 5">
    <name type="scientific">Elysia chlorotica</name>
    <name type="common">Eastern emerald elysia</name>
    <name type="synonym">Sea slug</name>
    <dbReference type="NCBI Taxonomy" id="188477"/>
    <lineage>
        <taxon>Eukaryota</taxon>
        <taxon>Metazoa</taxon>
        <taxon>Spiralia</taxon>
        <taxon>Lophotrochozoa</taxon>
        <taxon>Mollusca</taxon>
        <taxon>Gastropoda</taxon>
        <taxon>Heterobranchia</taxon>
        <taxon>Euthyneura</taxon>
        <taxon>Panpulmonata</taxon>
        <taxon>Sacoglossa</taxon>
        <taxon>Placobranchoidea</taxon>
        <taxon>Plakobranchidae</taxon>
        <taxon>Elysia</taxon>
    </lineage>
</organism>
<feature type="compositionally biased region" description="Acidic residues" evidence="1">
    <location>
        <begin position="424"/>
        <end position="433"/>
    </location>
</feature>
<evidence type="ECO:0000259" key="3">
    <source>
        <dbReference type="PROSITE" id="PS50835"/>
    </source>
</evidence>
<feature type="compositionally biased region" description="Gly residues" evidence="1">
    <location>
        <begin position="383"/>
        <end position="394"/>
    </location>
</feature>
<dbReference type="OrthoDB" id="6155840at2759"/>
<feature type="region of interest" description="Disordered" evidence="1">
    <location>
        <begin position="684"/>
        <end position="716"/>
    </location>
</feature>
<reference evidence="4 5" key="1">
    <citation type="submission" date="2019-01" db="EMBL/GenBank/DDBJ databases">
        <title>A draft genome assembly of the solar-powered sea slug Elysia chlorotica.</title>
        <authorList>
            <person name="Cai H."/>
            <person name="Li Q."/>
            <person name="Fang X."/>
            <person name="Li J."/>
            <person name="Curtis N.E."/>
            <person name="Altenburger A."/>
            <person name="Shibata T."/>
            <person name="Feng M."/>
            <person name="Maeda T."/>
            <person name="Schwartz J.A."/>
            <person name="Shigenobu S."/>
            <person name="Lundholm N."/>
            <person name="Nishiyama T."/>
            <person name="Yang H."/>
            <person name="Hasebe M."/>
            <person name="Li S."/>
            <person name="Pierce S.K."/>
            <person name="Wang J."/>
        </authorList>
    </citation>
    <scope>NUCLEOTIDE SEQUENCE [LARGE SCALE GENOMIC DNA]</scope>
    <source>
        <strain evidence="4">EC2010</strain>
        <tissue evidence="4">Whole organism of an adult</tissue>
    </source>
</reference>
<dbReference type="InterPro" id="IPR007110">
    <property type="entry name" value="Ig-like_dom"/>
</dbReference>
<feature type="region of interest" description="Disordered" evidence="1">
    <location>
        <begin position="581"/>
        <end position="628"/>
    </location>
</feature>
<dbReference type="AlphaFoldDB" id="A0A433T4H2"/>
<feature type="region of interest" description="Disordered" evidence="1">
    <location>
        <begin position="368"/>
        <end position="439"/>
    </location>
</feature>
<evidence type="ECO:0000256" key="1">
    <source>
        <dbReference type="SAM" id="MobiDB-lite"/>
    </source>
</evidence>
<dbReference type="EMBL" id="RQTK01000661">
    <property type="protein sequence ID" value="RUS76448.1"/>
    <property type="molecule type" value="Genomic_DNA"/>
</dbReference>
<dbReference type="InterPro" id="IPR036179">
    <property type="entry name" value="Ig-like_dom_sf"/>
</dbReference>
<keyword evidence="2" id="KW-0812">Transmembrane</keyword>